<sequence length="138" mass="15558">MTLHIETPALLFSATSLILLAYTNRFLTIAQIVRGLKNNYDEVKTKSILLQIKSLNLRLSLIRYMQLFGVLCLFLSVFAMLSLFLEQQVMGIYLFGSSLLCLLISLGISFWEISISVTALRLHLSDITAIEDKNNGIK</sequence>
<name>A0A328YSD2_9FLAO</name>
<dbReference type="Pfam" id="PF11026">
    <property type="entry name" value="DUF2721"/>
    <property type="match status" value="1"/>
</dbReference>
<feature type="transmembrane region" description="Helical" evidence="1">
    <location>
        <begin position="64"/>
        <end position="85"/>
    </location>
</feature>
<accession>A0A328YSD2</accession>
<protein>
    <submittedName>
        <fullName evidence="2">Uncharacterized protein DUF2721</fullName>
    </submittedName>
</protein>
<dbReference type="OrthoDB" id="9813525at2"/>
<evidence type="ECO:0000313" key="2">
    <source>
        <dbReference type="EMBL" id="RAR75675.1"/>
    </source>
</evidence>
<keyword evidence="3" id="KW-1185">Reference proteome</keyword>
<reference evidence="2 3" key="1">
    <citation type="submission" date="2018-06" db="EMBL/GenBank/DDBJ databases">
        <title>Genomic Encyclopedia of Archaeal and Bacterial Type Strains, Phase II (KMG-II): from individual species to whole genera.</title>
        <authorList>
            <person name="Goeker M."/>
        </authorList>
    </citation>
    <scope>NUCLEOTIDE SEQUENCE [LARGE SCALE GENOMIC DNA]</scope>
    <source>
        <strain evidence="2 3">DSM 25663</strain>
    </source>
</reference>
<dbReference type="EMBL" id="QLSZ01000001">
    <property type="protein sequence ID" value="RAR75675.1"/>
    <property type="molecule type" value="Genomic_DNA"/>
</dbReference>
<dbReference type="RefSeq" id="WP_112112035.1">
    <property type="nucleotide sequence ID" value="NZ_QLSZ01000001.1"/>
</dbReference>
<dbReference type="Proteomes" id="UP000248840">
    <property type="component" value="Unassembled WGS sequence"/>
</dbReference>
<comment type="caution">
    <text evidence="2">The sequence shown here is derived from an EMBL/GenBank/DDBJ whole genome shotgun (WGS) entry which is preliminary data.</text>
</comment>
<keyword evidence="1" id="KW-0812">Transmembrane</keyword>
<evidence type="ECO:0000313" key="3">
    <source>
        <dbReference type="Proteomes" id="UP000248840"/>
    </source>
</evidence>
<dbReference type="AlphaFoldDB" id="A0A328YSD2"/>
<feature type="transmembrane region" description="Helical" evidence="1">
    <location>
        <begin position="92"/>
        <end position="111"/>
    </location>
</feature>
<evidence type="ECO:0000256" key="1">
    <source>
        <dbReference type="SAM" id="Phobius"/>
    </source>
</evidence>
<organism evidence="2 3">
    <name type="scientific">Flavobacterium aciduliphilum</name>
    <dbReference type="NCBI Taxonomy" id="1101402"/>
    <lineage>
        <taxon>Bacteria</taxon>
        <taxon>Pseudomonadati</taxon>
        <taxon>Bacteroidota</taxon>
        <taxon>Flavobacteriia</taxon>
        <taxon>Flavobacteriales</taxon>
        <taxon>Flavobacteriaceae</taxon>
        <taxon>Flavobacterium</taxon>
    </lineage>
</organism>
<keyword evidence="1" id="KW-1133">Transmembrane helix</keyword>
<gene>
    <name evidence="2" type="ORF">CLV55_101375</name>
</gene>
<keyword evidence="1" id="KW-0472">Membrane</keyword>
<dbReference type="InterPro" id="IPR021279">
    <property type="entry name" value="DUF2721"/>
</dbReference>
<proteinExistence type="predicted"/>